<dbReference type="RefSeq" id="WP_127683368.1">
    <property type="nucleotide sequence ID" value="NZ_SACM01000003.1"/>
</dbReference>
<dbReference type="InterPro" id="IPR011338">
    <property type="entry name" value="BamHI/BglII/BstY"/>
</dbReference>
<dbReference type="SUPFAM" id="SSF52980">
    <property type="entry name" value="Restriction endonuclease-like"/>
    <property type="match status" value="1"/>
</dbReference>
<name>A0A3S2UG39_9BURK</name>
<dbReference type="GO" id="GO:0009307">
    <property type="term" value="P:DNA restriction-modification system"/>
    <property type="evidence" value="ECO:0007669"/>
    <property type="project" value="InterPro"/>
</dbReference>
<keyword evidence="2" id="KW-1185">Reference proteome</keyword>
<evidence type="ECO:0000313" key="2">
    <source>
        <dbReference type="Proteomes" id="UP000288587"/>
    </source>
</evidence>
<protein>
    <recommendedName>
        <fullName evidence="3">Restriction endonuclease</fullName>
    </recommendedName>
</protein>
<gene>
    <name evidence="1" type="ORF">EOD73_12670</name>
</gene>
<dbReference type="Gene3D" id="3.40.91.20">
    <property type="match status" value="1"/>
</dbReference>
<dbReference type="OrthoDB" id="7375950at2"/>
<dbReference type="GO" id="GO:0000287">
    <property type="term" value="F:magnesium ion binding"/>
    <property type="evidence" value="ECO:0007669"/>
    <property type="project" value="InterPro"/>
</dbReference>
<dbReference type="InterPro" id="IPR015278">
    <property type="entry name" value="BglII-like"/>
</dbReference>
<dbReference type="EMBL" id="SACM01000003">
    <property type="protein sequence ID" value="RVT84965.1"/>
    <property type="molecule type" value="Genomic_DNA"/>
</dbReference>
<dbReference type="GO" id="GO:0009036">
    <property type="term" value="F:type II site-specific deoxyribonuclease activity"/>
    <property type="evidence" value="ECO:0007669"/>
    <property type="project" value="InterPro"/>
</dbReference>
<organism evidence="1 2">
    <name type="scientific">Inhella crocodyli</name>
    <dbReference type="NCBI Taxonomy" id="2499851"/>
    <lineage>
        <taxon>Bacteria</taxon>
        <taxon>Pseudomonadati</taxon>
        <taxon>Pseudomonadota</taxon>
        <taxon>Betaproteobacteria</taxon>
        <taxon>Burkholderiales</taxon>
        <taxon>Sphaerotilaceae</taxon>
        <taxon>Inhella</taxon>
    </lineage>
</organism>
<dbReference type="InterPro" id="IPR011335">
    <property type="entry name" value="Restrct_endonuc-II-like"/>
</dbReference>
<dbReference type="AlphaFoldDB" id="A0A3S2UG39"/>
<dbReference type="Proteomes" id="UP000288587">
    <property type="component" value="Unassembled WGS sequence"/>
</dbReference>
<evidence type="ECO:0000313" key="1">
    <source>
        <dbReference type="EMBL" id="RVT84965.1"/>
    </source>
</evidence>
<evidence type="ECO:0008006" key="3">
    <source>
        <dbReference type="Google" id="ProtNLM"/>
    </source>
</evidence>
<reference evidence="1 2" key="1">
    <citation type="submission" date="2019-01" db="EMBL/GenBank/DDBJ databases">
        <authorList>
            <person name="Chen W.-M."/>
        </authorList>
    </citation>
    <scope>NUCLEOTIDE SEQUENCE [LARGE SCALE GENOMIC DNA]</scope>
    <source>
        <strain evidence="1 2">CCP-18</strain>
    </source>
</reference>
<accession>A0A3S2UG39</accession>
<sequence>MKFYKYSHCAGDKAVPKSHQKDIEAAITAITIKPAEGAATKIRDAFLITMKSMGWSGEVQVSKDSDMTITSSKDNVGLCLQTGNVARMYADIIKLQVLYFDNAISSAAIVVPSQEVAKAIGKNIAQAKRLERELEIFKKAYHVPTLVYALE</sequence>
<comment type="caution">
    <text evidence="1">The sequence shown here is derived from an EMBL/GenBank/DDBJ whole genome shotgun (WGS) entry which is preliminary data.</text>
</comment>
<dbReference type="GO" id="GO:0003677">
    <property type="term" value="F:DNA binding"/>
    <property type="evidence" value="ECO:0007669"/>
    <property type="project" value="InterPro"/>
</dbReference>
<dbReference type="Pfam" id="PF09195">
    <property type="entry name" value="Endonuc-BglII"/>
    <property type="match status" value="1"/>
</dbReference>
<proteinExistence type="predicted"/>